<evidence type="ECO:0000256" key="6">
    <source>
        <dbReference type="PIRSR" id="PIRSR602401-1"/>
    </source>
</evidence>
<dbReference type="Proteomes" id="UP000076837">
    <property type="component" value="Unassembled WGS sequence"/>
</dbReference>
<evidence type="ECO:0000256" key="2">
    <source>
        <dbReference type="ARBA" id="ARBA00023026"/>
    </source>
</evidence>
<dbReference type="PRINTS" id="PR00385">
    <property type="entry name" value="P450"/>
</dbReference>
<comment type="caution">
    <text evidence="7">The sequence shown here is derived from an EMBL/GenBank/DDBJ whole genome shotgun (WGS) entry which is preliminary data.</text>
</comment>
<comment type="cofactor">
    <cofactor evidence="6">
        <name>heme</name>
        <dbReference type="ChEBI" id="CHEBI:30413"/>
    </cofactor>
</comment>
<dbReference type="PANTHER" id="PTHR24305">
    <property type="entry name" value="CYTOCHROME P450"/>
    <property type="match status" value="1"/>
</dbReference>
<keyword evidence="2" id="KW-0843">Virulence</keyword>
<feature type="binding site" description="axial binding residue" evidence="6">
    <location>
        <position position="458"/>
    </location>
    <ligand>
        <name>heme</name>
        <dbReference type="ChEBI" id="CHEBI:30413"/>
    </ligand>
    <ligandPart>
        <name>Fe</name>
        <dbReference type="ChEBI" id="CHEBI:18248"/>
    </ligandPart>
</feature>
<sequence length="514" mass="57739">MSNTSPVRMPSELAMGYTKIETILVALIGTSLIAYFVLVWYEWRRLSHVPGPLWAGFTKLWMVYQSQQRRQPHAFKEANDRYGPLVRVGPNEVITNDPNVLRKVMAVRSEYTRGNFHKAFKFDPTRDNLFSMRDEAAHTKLRAKMAAGYSGKENTSMEGVVDERVASFINLIEDKYLSTAKEFRPVDLGEKTSFFTMDVITDLAFGQPFGNLDTDSDVYDYLKITKSSLPIMTGLSDVPEVAVILQSRIFRKLLPSEADKTGFGAFIGVAKRLVAERYSPNAESKFDMLGSFKRHGLTQEEVAGEALLQIAAGLETTAANIRTVMLNVLTNPSVYRKLQTEIDHGIASGRISSPITDAEARNMPYLQAIIKEGLRIMPPASGALFKQVPPAGDVIAGKFLPGGTQIGFSPLGTQYSKDTYGTDADLFRPERWIEASLEKAQEMTSTVDLCFHYGKYHCLGKPVAWMEFNKFFVEIFRRFDFSACRPDRPATLSNAGMWVMEDFWVRIERRGTAL</sequence>
<proteinExistence type="predicted"/>
<dbReference type="PRINTS" id="PR00463">
    <property type="entry name" value="EP450I"/>
</dbReference>
<reference evidence="7 8" key="1">
    <citation type="journal article" date="2016" name="Sci. Rep.">
        <title>Draft genome sequencing and secretome analysis of fungal phytopathogen Ascochyta rabiei provides insight into the necrotrophic effector repertoire.</title>
        <authorList>
            <person name="Verma S."/>
            <person name="Gazara R.K."/>
            <person name="Nizam S."/>
            <person name="Parween S."/>
            <person name="Chattopadhyay D."/>
            <person name="Verma P.K."/>
        </authorList>
    </citation>
    <scope>NUCLEOTIDE SEQUENCE [LARGE SCALE GENOMIC DNA]</scope>
    <source>
        <strain evidence="7 8">ArDII</strain>
    </source>
</reference>
<keyword evidence="6" id="KW-0349">Heme</keyword>
<keyword evidence="6" id="KW-0479">Metal-binding</keyword>
<dbReference type="OrthoDB" id="3934656at2759"/>
<accession>A0A163F627</accession>
<protein>
    <recommendedName>
        <fullName evidence="4">Cytochrome P450 monooxygenase ABA1</fullName>
    </recommendedName>
    <alternativeName>
        <fullName evidence="5">Abscisic acid biosynthesis protein 1</fullName>
    </alternativeName>
    <alternativeName>
        <fullName evidence="3">Cytochrome P450 monooxygenase aba1</fullName>
    </alternativeName>
</protein>
<evidence type="ECO:0000313" key="7">
    <source>
        <dbReference type="EMBL" id="KZM24168.1"/>
    </source>
</evidence>
<dbReference type="SUPFAM" id="SSF48264">
    <property type="entry name" value="Cytochrome P450"/>
    <property type="match status" value="1"/>
</dbReference>
<dbReference type="Gene3D" id="1.10.630.10">
    <property type="entry name" value="Cytochrome P450"/>
    <property type="match status" value="1"/>
</dbReference>
<gene>
    <name evidence="7" type="ORF">ST47_g4722</name>
</gene>
<dbReference type="GO" id="GO:0005506">
    <property type="term" value="F:iron ion binding"/>
    <property type="evidence" value="ECO:0007669"/>
    <property type="project" value="InterPro"/>
</dbReference>
<comment type="pathway">
    <text evidence="1">Hormone biosynthesis.</text>
</comment>
<dbReference type="AlphaFoldDB" id="A0A163F627"/>
<dbReference type="InterPro" id="IPR050121">
    <property type="entry name" value="Cytochrome_P450_monoxygenase"/>
</dbReference>
<evidence type="ECO:0000256" key="4">
    <source>
        <dbReference type="ARBA" id="ARBA00068222"/>
    </source>
</evidence>
<evidence type="ECO:0000313" key="8">
    <source>
        <dbReference type="Proteomes" id="UP000076837"/>
    </source>
</evidence>
<dbReference type="STRING" id="5454.A0A163F627"/>
<dbReference type="Pfam" id="PF00067">
    <property type="entry name" value="p450"/>
    <property type="match status" value="1"/>
</dbReference>
<organism evidence="7 8">
    <name type="scientific">Didymella rabiei</name>
    <name type="common">Chickpea ascochyta blight fungus</name>
    <name type="synonym">Mycosphaerella rabiei</name>
    <dbReference type="NCBI Taxonomy" id="5454"/>
    <lineage>
        <taxon>Eukaryota</taxon>
        <taxon>Fungi</taxon>
        <taxon>Dikarya</taxon>
        <taxon>Ascomycota</taxon>
        <taxon>Pezizomycotina</taxon>
        <taxon>Dothideomycetes</taxon>
        <taxon>Pleosporomycetidae</taxon>
        <taxon>Pleosporales</taxon>
        <taxon>Pleosporineae</taxon>
        <taxon>Didymellaceae</taxon>
        <taxon>Ascochyta</taxon>
    </lineage>
</organism>
<dbReference type="GO" id="GO:0020037">
    <property type="term" value="F:heme binding"/>
    <property type="evidence" value="ECO:0007669"/>
    <property type="project" value="InterPro"/>
</dbReference>
<dbReference type="CDD" id="cd11060">
    <property type="entry name" value="CYP57A1-like"/>
    <property type="match status" value="1"/>
</dbReference>
<dbReference type="InterPro" id="IPR001128">
    <property type="entry name" value="Cyt_P450"/>
</dbReference>
<dbReference type="FunFam" id="1.10.630.10:FF:000076">
    <property type="entry name" value="Cytochrome P450 monooxygenase"/>
    <property type="match status" value="1"/>
</dbReference>
<evidence type="ECO:0000256" key="5">
    <source>
        <dbReference type="ARBA" id="ARBA00079990"/>
    </source>
</evidence>
<dbReference type="EMBL" id="JYNV01000173">
    <property type="protein sequence ID" value="KZM24168.1"/>
    <property type="molecule type" value="Genomic_DNA"/>
</dbReference>
<name>A0A163F627_DIDRA</name>
<dbReference type="InterPro" id="IPR002401">
    <property type="entry name" value="Cyt_P450_E_grp-I"/>
</dbReference>
<keyword evidence="8" id="KW-1185">Reference proteome</keyword>
<dbReference type="GO" id="GO:0004497">
    <property type="term" value="F:monooxygenase activity"/>
    <property type="evidence" value="ECO:0007669"/>
    <property type="project" value="InterPro"/>
</dbReference>
<dbReference type="PANTHER" id="PTHR24305:SF168">
    <property type="entry name" value="P450, PUTATIVE (EUROFUNG)-RELATED"/>
    <property type="match status" value="1"/>
</dbReference>
<evidence type="ECO:0000256" key="3">
    <source>
        <dbReference type="ARBA" id="ARBA00067672"/>
    </source>
</evidence>
<dbReference type="InterPro" id="IPR036396">
    <property type="entry name" value="Cyt_P450_sf"/>
</dbReference>
<evidence type="ECO:0000256" key="1">
    <source>
        <dbReference type="ARBA" id="ARBA00004972"/>
    </source>
</evidence>
<dbReference type="GO" id="GO:0016705">
    <property type="term" value="F:oxidoreductase activity, acting on paired donors, with incorporation or reduction of molecular oxygen"/>
    <property type="evidence" value="ECO:0007669"/>
    <property type="project" value="InterPro"/>
</dbReference>
<keyword evidence="6" id="KW-0408">Iron</keyword>